<gene>
    <name evidence="3" type="ORF">DXX94_08610</name>
</gene>
<evidence type="ECO:0000313" key="3">
    <source>
        <dbReference type="EMBL" id="REL30773.1"/>
    </source>
</evidence>
<keyword evidence="1" id="KW-0732">Signal</keyword>
<evidence type="ECO:0000259" key="2">
    <source>
        <dbReference type="Pfam" id="PF01471"/>
    </source>
</evidence>
<name>A0A3E0U2I4_9GAMM</name>
<protein>
    <recommendedName>
        <fullName evidence="2">Peptidoglycan binding-like domain-containing protein</fullName>
    </recommendedName>
</protein>
<dbReference type="Pfam" id="PF01471">
    <property type="entry name" value="PG_binding_1"/>
    <property type="match status" value="1"/>
</dbReference>
<dbReference type="Proteomes" id="UP000256899">
    <property type="component" value="Unassembled WGS sequence"/>
</dbReference>
<feature type="domain" description="Peptidoglycan binding-like" evidence="2">
    <location>
        <begin position="137"/>
        <end position="187"/>
    </location>
</feature>
<dbReference type="InterPro" id="IPR002477">
    <property type="entry name" value="Peptidoglycan-bd-like"/>
</dbReference>
<feature type="signal peptide" evidence="1">
    <location>
        <begin position="1"/>
        <end position="19"/>
    </location>
</feature>
<dbReference type="SUPFAM" id="SSF47090">
    <property type="entry name" value="PGBD-like"/>
    <property type="match status" value="1"/>
</dbReference>
<organism evidence="3 4">
    <name type="scientific">Thalassotalea euphylliae</name>
    <dbReference type="NCBI Taxonomy" id="1655234"/>
    <lineage>
        <taxon>Bacteria</taxon>
        <taxon>Pseudomonadati</taxon>
        <taxon>Pseudomonadota</taxon>
        <taxon>Gammaproteobacteria</taxon>
        <taxon>Alteromonadales</taxon>
        <taxon>Colwelliaceae</taxon>
        <taxon>Thalassotalea</taxon>
    </lineage>
</organism>
<accession>A0A3E0U2I4</accession>
<dbReference type="AlphaFoldDB" id="A0A3E0U2I4"/>
<proteinExistence type="predicted"/>
<sequence>MKSLLFSVLLLSINLPVMAADINGKFAMKGAGFLTCQAFLLERQKRSNIYYMIGGWLEGYISAHNRYVTDTYDITAYQSLELLLNVMDSHCQSNPSNQLYQVVSGIIEKLEPVRIKQESPRIAVTIGERKVVLYRATIRKLQQKLSELELYQGQIDGQYTDATKSALMAYQSDIGFEMTGVPDQGTLWRLLK</sequence>
<dbReference type="InterPro" id="IPR036366">
    <property type="entry name" value="PGBDSf"/>
</dbReference>
<dbReference type="RefSeq" id="WP_116015211.1">
    <property type="nucleotide sequence ID" value="NZ_QUOT01000001.1"/>
</dbReference>
<evidence type="ECO:0000313" key="4">
    <source>
        <dbReference type="Proteomes" id="UP000256899"/>
    </source>
</evidence>
<dbReference type="Gene3D" id="1.10.101.10">
    <property type="entry name" value="PGBD-like superfamily/PGBD"/>
    <property type="match status" value="1"/>
</dbReference>
<keyword evidence="4" id="KW-1185">Reference proteome</keyword>
<feature type="chain" id="PRO_5017756998" description="Peptidoglycan binding-like domain-containing protein" evidence="1">
    <location>
        <begin position="20"/>
        <end position="192"/>
    </location>
</feature>
<reference evidence="4" key="1">
    <citation type="submission" date="2018-08" db="EMBL/GenBank/DDBJ databases">
        <title>Thalassotalea euphylliae genome.</title>
        <authorList>
            <person name="Summers S."/>
            <person name="Rice S.A."/>
            <person name="Freckelton M.L."/>
            <person name="Nedved B.T."/>
            <person name="Hadfield M.G."/>
        </authorList>
    </citation>
    <scope>NUCLEOTIDE SEQUENCE [LARGE SCALE GENOMIC DNA]</scope>
    <source>
        <strain evidence="4">H3</strain>
    </source>
</reference>
<evidence type="ECO:0000256" key="1">
    <source>
        <dbReference type="SAM" id="SignalP"/>
    </source>
</evidence>
<dbReference type="EMBL" id="QUOT01000001">
    <property type="protein sequence ID" value="REL30773.1"/>
    <property type="molecule type" value="Genomic_DNA"/>
</dbReference>
<dbReference type="InterPro" id="IPR036365">
    <property type="entry name" value="PGBD-like_sf"/>
</dbReference>
<comment type="caution">
    <text evidence="3">The sequence shown here is derived from an EMBL/GenBank/DDBJ whole genome shotgun (WGS) entry which is preliminary data.</text>
</comment>